<dbReference type="InterPro" id="IPR050627">
    <property type="entry name" value="Nitroreductase/BluB"/>
</dbReference>
<dbReference type="Gene3D" id="3.40.109.10">
    <property type="entry name" value="NADH Oxidase"/>
    <property type="match status" value="1"/>
</dbReference>
<dbReference type="Proteomes" id="UP000244189">
    <property type="component" value="Unassembled WGS sequence"/>
</dbReference>
<dbReference type="Pfam" id="PF00881">
    <property type="entry name" value="Nitroreductase"/>
    <property type="match status" value="1"/>
</dbReference>
<dbReference type="PANTHER" id="PTHR23026:SF123">
    <property type="entry name" value="NAD(P)H NITROREDUCTASE RV3131-RELATED"/>
    <property type="match status" value="1"/>
</dbReference>
<gene>
    <name evidence="2" type="ORF">C8J26_2937</name>
</gene>
<proteinExistence type="predicted"/>
<dbReference type="InterPro" id="IPR000415">
    <property type="entry name" value="Nitroreductase-like"/>
</dbReference>
<evidence type="ECO:0000313" key="3">
    <source>
        <dbReference type="Proteomes" id="UP000244189"/>
    </source>
</evidence>
<accession>A0A2T5GIN9</accession>
<dbReference type="SUPFAM" id="SSF55469">
    <property type="entry name" value="FMN-dependent nitroreductase-like"/>
    <property type="match status" value="1"/>
</dbReference>
<comment type="caution">
    <text evidence="2">The sequence shown here is derived from an EMBL/GenBank/DDBJ whole genome shotgun (WGS) entry which is preliminary data.</text>
</comment>
<dbReference type="InterPro" id="IPR012825">
    <property type="entry name" value="BluB"/>
</dbReference>
<dbReference type="EMBL" id="QAOG01000005">
    <property type="protein sequence ID" value="PTQ59196.1"/>
    <property type="molecule type" value="Genomic_DNA"/>
</dbReference>
<dbReference type="AlphaFoldDB" id="A0A2T5GIN9"/>
<feature type="domain" description="Nitroreductase" evidence="1">
    <location>
        <begin position="21"/>
        <end position="188"/>
    </location>
</feature>
<name>A0A2T5GIN9_9SPHN</name>
<dbReference type="NCBIfam" id="TIGR02476">
    <property type="entry name" value="BluB"/>
    <property type="match status" value="1"/>
</dbReference>
<sequence>MTPEPPPVFPAAFAAQFDTLLRWRRDVRHFRTTPIAEGDLHALLETAALSPSVGNAQPWRFVRLRSPSLRARLADHVDAANQDAADAQPDPDRRARYRSLKLHGLREAPEIVAVFSDEAPRAGHGLGRTTMAETLRYSTVMAIHTLWLAARLRGIGLGWVSILDPATVAAMLRVPDDWTLIAVLCLGYPEDPSAVPELERRDWQHREPIADRIVER</sequence>
<evidence type="ECO:0000313" key="2">
    <source>
        <dbReference type="EMBL" id="PTQ59196.1"/>
    </source>
</evidence>
<dbReference type="InterPro" id="IPR029479">
    <property type="entry name" value="Nitroreductase"/>
</dbReference>
<dbReference type="RefSeq" id="WP_056415324.1">
    <property type="nucleotide sequence ID" value="NZ_JASPFN010000001.1"/>
</dbReference>
<organism evidence="2 3">
    <name type="scientific">Sphingomonas aurantiaca</name>
    <dbReference type="NCBI Taxonomy" id="185949"/>
    <lineage>
        <taxon>Bacteria</taxon>
        <taxon>Pseudomonadati</taxon>
        <taxon>Pseudomonadota</taxon>
        <taxon>Alphaproteobacteria</taxon>
        <taxon>Sphingomonadales</taxon>
        <taxon>Sphingomonadaceae</taxon>
        <taxon>Sphingomonas</taxon>
    </lineage>
</organism>
<protein>
    <submittedName>
        <fullName evidence="2">Cob(II)yrinic acid a,c-diamide reductase</fullName>
    </submittedName>
</protein>
<dbReference type="PANTHER" id="PTHR23026">
    <property type="entry name" value="NADPH NITROREDUCTASE"/>
    <property type="match status" value="1"/>
</dbReference>
<dbReference type="GO" id="GO:0016491">
    <property type="term" value="F:oxidoreductase activity"/>
    <property type="evidence" value="ECO:0007669"/>
    <property type="project" value="InterPro"/>
</dbReference>
<keyword evidence="3" id="KW-1185">Reference proteome</keyword>
<evidence type="ECO:0000259" key="1">
    <source>
        <dbReference type="Pfam" id="PF00881"/>
    </source>
</evidence>
<reference evidence="2 3" key="1">
    <citation type="submission" date="2018-04" db="EMBL/GenBank/DDBJ databases">
        <title>Genomic Encyclopedia of Type Strains, Phase III (KMG-III): the genomes of soil and plant-associated and newly described type strains.</title>
        <authorList>
            <person name="Whitman W."/>
        </authorList>
    </citation>
    <scope>NUCLEOTIDE SEQUENCE [LARGE SCALE GENOMIC DNA]</scope>
    <source>
        <strain evidence="2 3">MA101b</strain>
    </source>
</reference>